<accession>G7VFW5</accession>
<dbReference type="RefSeq" id="WP_014287600.1">
    <property type="nucleotide sequence ID" value="NC_016645.1"/>
</dbReference>
<dbReference type="eggNOG" id="arCOG07863">
    <property type="taxonomic scope" value="Archaea"/>
</dbReference>
<dbReference type="EMBL" id="CP003098">
    <property type="protein sequence ID" value="AET31772.1"/>
    <property type="molecule type" value="Genomic_DNA"/>
</dbReference>
<keyword evidence="2" id="KW-1185">Reference proteome</keyword>
<dbReference type="Proteomes" id="UP000005867">
    <property type="component" value="Chromosome"/>
</dbReference>
<reference evidence="1 2" key="1">
    <citation type="journal article" date="2012" name="J. Bacteriol.">
        <title>Complete genome sequence of strain 1860, a crenarchaeon of the genus pyrobaculum able to grow with various electron acceptors.</title>
        <authorList>
            <person name="Mardanov A.V."/>
            <person name="Gumerov V.M."/>
            <person name="Slobodkina G.B."/>
            <person name="Beletsky A.V."/>
            <person name="Bonch-Osmolovskaya E.A."/>
            <person name="Ravin N.V."/>
            <person name="Skryabin K.G."/>
        </authorList>
    </citation>
    <scope>NUCLEOTIDE SEQUENCE [LARGE SCALE GENOMIC DNA]</scope>
    <source>
        <strain evidence="1 2">1860</strain>
    </source>
</reference>
<dbReference type="KEGG" id="pyr:P186_0317"/>
<evidence type="ECO:0000313" key="2">
    <source>
        <dbReference type="Proteomes" id="UP000005867"/>
    </source>
</evidence>
<evidence type="ECO:0000313" key="1">
    <source>
        <dbReference type="EMBL" id="AET31772.1"/>
    </source>
</evidence>
<organism evidence="1 2">
    <name type="scientific">Pyrobaculum ferrireducens</name>
    <dbReference type="NCBI Taxonomy" id="1104324"/>
    <lineage>
        <taxon>Archaea</taxon>
        <taxon>Thermoproteota</taxon>
        <taxon>Thermoprotei</taxon>
        <taxon>Thermoproteales</taxon>
        <taxon>Thermoproteaceae</taxon>
        <taxon>Pyrobaculum</taxon>
    </lineage>
</organism>
<dbReference type="BioCyc" id="PSP1104324:GJSN-305-MONOMER"/>
<dbReference type="AlphaFoldDB" id="G7VFW5"/>
<dbReference type="GeneID" id="11594581"/>
<dbReference type="HOGENOM" id="CLU_1084241_0_0_2"/>
<proteinExistence type="predicted"/>
<protein>
    <submittedName>
        <fullName evidence="1">Uncharacterized protein</fullName>
    </submittedName>
</protein>
<sequence>MLEIVVGGLADPPPAEMRYTICPADRVSGLGFELTPGGAAALITIFVRYNSPIPLPRHTSELAQCSAPLCLLFRFVDYSKLAEGPGRYQLRIALADPVQLALGLALAHHLDSKYGGGWAVEVYSDVWPQFTDVLAAAKALGGVLRIYTSVYDQRALVADRVVMAASSLTYEALAVKRQWAGAPLCRTSVPEPVVEIRDGEVLELLKTIWESGGFLSLKYALERHGRAVVRASQMGLVKIDALTLTVRITDLGLRALGA</sequence>
<dbReference type="OrthoDB" id="28449at2157"/>
<dbReference type="STRING" id="1104324.P186_0317"/>
<gene>
    <name evidence="1" type="ORF">P186_0317</name>
</gene>
<name>G7VFW5_9CREN</name>